<organism evidence="5">
    <name type="scientific">Echinostoma caproni</name>
    <dbReference type="NCBI Taxonomy" id="27848"/>
    <lineage>
        <taxon>Eukaryota</taxon>
        <taxon>Metazoa</taxon>
        <taxon>Spiralia</taxon>
        <taxon>Lophotrochozoa</taxon>
        <taxon>Platyhelminthes</taxon>
        <taxon>Trematoda</taxon>
        <taxon>Digenea</taxon>
        <taxon>Plagiorchiida</taxon>
        <taxon>Echinostomata</taxon>
        <taxon>Echinostomatoidea</taxon>
        <taxon>Echinostomatidae</taxon>
        <taxon>Echinostoma</taxon>
    </lineage>
</organism>
<accession>A0A183AS83</accession>
<feature type="region of interest" description="Disordered" evidence="1">
    <location>
        <begin position="21"/>
        <end position="98"/>
    </location>
</feature>
<feature type="signal peptide" evidence="2">
    <location>
        <begin position="1"/>
        <end position="22"/>
    </location>
</feature>
<feature type="chain" id="PRO_5043138179" evidence="2">
    <location>
        <begin position="23"/>
        <end position="133"/>
    </location>
</feature>
<keyword evidence="2" id="KW-0732">Signal</keyword>
<dbReference type="WBParaSite" id="ECPE_0000984901-mRNA-1">
    <property type="protein sequence ID" value="ECPE_0000984901-mRNA-1"/>
    <property type="gene ID" value="ECPE_0000984901"/>
</dbReference>
<evidence type="ECO:0000313" key="4">
    <source>
        <dbReference type="Proteomes" id="UP000272942"/>
    </source>
</evidence>
<dbReference type="EMBL" id="UZAN01048016">
    <property type="protein sequence ID" value="VDP86016.1"/>
    <property type="molecule type" value="Genomic_DNA"/>
</dbReference>
<feature type="compositionally biased region" description="Basic and acidic residues" evidence="1">
    <location>
        <begin position="59"/>
        <end position="71"/>
    </location>
</feature>
<sequence>MHTYSVVLLVLFSIGTIDICPGGDTSGSRTGAGIRSGTYGLSGDDPEESDEEDDDGDREDATDSRTSEAPKRILIRKPPGVLDGTGPEEAGGPAFETEDTGLTVVFDGVELDRLDYEMHVNKVSNRFPCDVML</sequence>
<protein>
    <submittedName>
        <fullName evidence="5">Secreted protein</fullName>
    </submittedName>
</protein>
<evidence type="ECO:0000313" key="5">
    <source>
        <dbReference type="WBParaSite" id="ECPE_0000984901-mRNA-1"/>
    </source>
</evidence>
<gene>
    <name evidence="3" type="ORF">ECPE_LOCUS9820</name>
</gene>
<keyword evidence="4" id="KW-1185">Reference proteome</keyword>
<reference evidence="3 4" key="2">
    <citation type="submission" date="2018-11" db="EMBL/GenBank/DDBJ databases">
        <authorList>
            <consortium name="Pathogen Informatics"/>
        </authorList>
    </citation>
    <scope>NUCLEOTIDE SEQUENCE [LARGE SCALE GENOMIC DNA]</scope>
    <source>
        <strain evidence="3 4">Egypt</strain>
    </source>
</reference>
<dbReference type="AlphaFoldDB" id="A0A183AS83"/>
<dbReference type="Proteomes" id="UP000272942">
    <property type="component" value="Unassembled WGS sequence"/>
</dbReference>
<proteinExistence type="predicted"/>
<evidence type="ECO:0000256" key="2">
    <source>
        <dbReference type="SAM" id="SignalP"/>
    </source>
</evidence>
<name>A0A183AS83_9TREM</name>
<reference evidence="5" key="1">
    <citation type="submission" date="2016-06" db="UniProtKB">
        <authorList>
            <consortium name="WormBaseParasite"/>
        </authorList>
    </citation>
    <scope>IDENTIFICATION</scope>
</reference>
<feature type="compositionally biased region" description="Acidic residues" evidence="1">
    <location>
        <begin position="44"/>
        <end position="58"/>
    </location>
</feature>
<evidence type="ECO:0000313" key="3">
    <source>
        <dbReference type="EMBL" id="VDP86016.1"/>
    </source>
</evidence>
<evidence type="ECO:0000256" key="1">
    <source>
        <dbReference type="SAM" id="MobiDB-lite"/>
    </source>
</evidence>